<name>A0A3G6J4A7_9CORY</name>
<dbReference type="GO" id="GO:0005886">
    <property type="term" value="C:plasma membrane"/>
    <property type="evidence" value="ECO:0007669"/>
    <property type="project" value="UniProtKB-SubCell"/>
</dbReference>
<evidence type="ECO:0000256" key="3">
    <source>
        <dbReference type="ARBA" id="ARBA00022475"/>
    </source>
</evidence>
<proteinExistence type="inferred from homology"/>
<reference evidence="10 11" key="1">
    <citation type="submission" date="2018-11" db="EMBL/GenBank/DDBJ databases">
        <authorList>
            <person name="Kleinhagauer T."/>
            <person name="Glaeser S.P."/>
            <person name="Spergser J."/>
            <person name="Ruckert C."/>
            <person name="Kaempfer P."/>
            <person name="Busse H.-J."/>
        </authorList>
    </citation>
    <scope>NUCLEOTIDE SEQUENCE [LARGE SCALE GENOMIC DNA]</scope>
    <source>
        <strain evidence="10 11">W8</strain>
    </source>
</reference>
<accession>A0A3G6J4A7</accession>
<dbReference type="PANTHER" id="PTHR40074">
    <property type="entry name" value="O-ACETYLTRANSFERASE WECH"/>
    <property type="match status" value="1"/>
</dbReference>
<dbReference type="Pfam" id="PF01757">
    <property type="entry name" value="Acyl_transf_3"/>
    <property type="match status" value="1"/>
</dbReference>
<evidence type="ECO:0000259" key="9">
    <source>
        <dbReference type="Pfam" id="PF01757"/>
    </source>
</evidence>
<feature type="transmembrane region" description="Helical" evidence="8">
    <location>
        <begin position="224"/>
        <end position="241"/>
    </location>
</feature>
<dbReference type="AlphaFoldDB" id="A0A3G6J4A7"/>
<sequence>MDPLFCVKCLGSFRWLGYTNSLHPCPAVFSRAPAWVASVPKPVTTQDEEPEVSQTLKPRMAWPDVAKGLSILGVVLLHITLAVPEGDKTFAAEANELIAPLRMPLFFLVSGFFSLKVLGYRCYELFTKRIWFLAVPYVIWAPIEIWLKHLEWHVFLDKPMPDREYLVESVVESSNMYWFLHSLVLFTVVLWACKFVPPWARWLIFGLILFAAPLLPYPPLMAKVATYLPCFLFGAFARPWITRFAEQAFKPWALVLGLMSYFGARELLMILAGTEDPYVAQVMSTVATLLHLPGGIILVVGLAKIPLLGEMLQRIGRHTLIIYISHPIALTVIFGYYFRYRDGGIGLDATGLMGHTNTWILLCIPVTVFGAFAFQFLSKVPVIGWTIFPPHIDHLVAPIARRWHPGDAPRAGTPDARQAGAQGQPSSVGSGN</sequence>
<dbReference type="InterPro" id="IPR002656">
    <property type="entry name" value="Acyl_transf_3_dom"/>
</dbReference>
<keyword evidence="10" id="KW-0808">Transferase</keyword>
<dbReference type="EMBL" id="CP033897">
    <property type="protein sequence ID" value="AZA11788.1"/>
    <property type="molecule type" value="Genomic_DNA"/>
</dbReference>
<feature type="compositionally biased region" description="Polar residues" evidence="7">
    <location>
        <begin position="421"/>
        <end position="432"/>
    </location>
</feature>
<evidence type="ECO:0000256" key="5">
    <source>
        <dbReference type="ARBA" id="ARBA00022989"/>
    </source>
</evidence>
<evidence type="ECO:0000256" key="1">
    <source>
        <dbReference type="ARBA" id="ARBA00004651"/>
    </source>
</evidence>
<dbReference type="GO" id="GO:0009246">
    <property type="term" value="P:enterobacterial common antigen biosynthetic process"/>
    <property type="evidence" value="ECO:0007669"/>
    <property type="project" value="TreeGrafter"/>
</dbReference>
<protein>
    <submittedName>
        <fullName evidence="10">Acyltransferase family protein</fullName>
    </submittedName>
</protein>
<dbReference type="GO" id="GO:0016413">
    <property type="term" value="F:O-acetyltransferase activity"/>
    <property type="evidence" value="ECO:0007669"/>
    <property type="project" value="TreeGrafter"/>
</dbReference>
<evidence type="ECO:0000313" key="11">
    <source>
        <dbReference type="Proteomes" id="UP000271587"/>
    </source>
</evidence>
<evidence type="ECO:0000256" key="2">
    <source>
        <dbReference type="ARBA" id="ARBA00007400"/>
    </source>
</evidence>
<keyword evidence="10" id="KW-0012">Acyltransferase</keyword>
<feature type="transmembrane region" description="Helical" evidence="8">
    <location>
        <begin position="176"/>
        <end position="193"/>
    </location>
</feature>
<feature type="transmembrane region" description="Helical" evidence="8">
    <location>
        <begin position="278"/>
        <end position="300"/>
    </location>
</feature>
<feature type="transmembrane region" description="Helical" evidence="8">
    <location>
        <begin position="65"/>
        <end position="83"/>
    </location>
</feature>
<dbReference type="KEGG" id="cgk:CGERO_07440"/>
<keyword evidence="4 8" id="KW-0812">Transmembrane</keyword>
<feature type="region of interest" description="Disordered" evidence="7">
    <location>
        <begin position="407"/>
        <end position="432"/>
    </location>
</feature>
<feature type="transmembrane region" description="Helical" evidence="8">
    <location>
        <begin position="103"/>
        <end position="123"/>
    </location>
</feature>
<keyword evidence="6 8" id="KW-0472">Membrane</keyword>
<keyword evidence="5 8" id="KW-1133">Transmembrane helix</keyword>
<feature type="domain" description="Acyltransferase 3" evidence="9">
    <location>
        <begin position="61"/>
        <end position="374"/>
    </location>
</feature>
<evidence type="ECO:0000256" key="6">
    <source>
        <dbReference type="ARBA" id="ARBA00023136"/>
    </source>
</evidence>
<feature type="transmembrane region" description="Helical" evidence="8">
    <location>
        <begin position="253"/>
        <end position="272"/>
    </location>
</feature>
<organism evidence="10 11">
    <name type="scientific">Corynebacterium gerontici</name>
    <dbReference type="NCBI Taxonomy" id="2079234"/>
    <lineage>
        <taxon>Bacteria</taxon>
        <taxon>Bacillati</taxon>
        <taxon>Actinomycetota</taxon>
        <taxon>Actinomycetes</taxon>
        <taxon>Mycobacteriales</taxon>
        <taxon>Corynebacteriaceae</taxon>
        <taxon>Corynebacterium</taxon>
    </lineage>
</organism>
<dbReference type="PANTHER" id="PTHR40074:SF2">
    <property type="entry name" value="O-ACETYLTRANSFERASE WECH"/>
    <property type="match status" value="1"/>
</dbReference>
<evidence type="ECO:0000256" key="4">
    <source>
        <dbReference type="ARBA" id="ARBA00022692"/>
    </source>
</evidence>
<feature type="transmembrane region" description="Helical" evidence="8">
    <location>
        <begin position="358"/>
        <end position="377"/>
    </location>
</feature>
<evidence type="ECO:0000313" key="10">
    <source>
        <dbReference type="EMBL" id="AZA11788.1"/>
    </source>
</evidence>
<feature type="transmembrane region" description="Helical" evidence="8">
    <location>
        <begin position="320"/>
        <end position="338"/>
    </location>
</feature>
<feature type="transmembrane region" description="Helical" evidence="8">
    <location>
        <begin position="130"/>
        <end position="147"/>
    </location>
</feature>
<feature type="transmembrane region" description="Helical" evidence="8">
    <location>
        <begin position="200"/>
        <end position="218"/>
    </location>
</feature>
<gene>
    <name evidence="10" type="ORF">CGERO_07440</name>
</gene>
<keyword evidence="3" id="KW-1003">Cell membrane</keyword>
<comment type="subcellular location">
    <subcellularLocation>
        <location evidence="1">Cell membrane</location>
        <topology evidence="1">Multi-pass membrane protein</topology>
    </subcellularLocation>
</comment>
<dbReference type="Proteomes" id="UP000271587">
    <property type="component" value="Chromosome"/>
</dbReference>
<dbReference type="OrthoDB" id="4394033at2"/>
<evidence type="ECO:0000256" key="8">
    <source>
        <dbReference type="SAM" id="Phobius"/>
    </source>
</evidence>
<evidence type="ECO:0000256" key="7">
    <source>
        <dbReference type="SAM" id="MobiDB-lite"/>
    </source>
</evidence>
<comment type="similarity">
    <text evidence="2">Belongs to the acyltransferase 3 family.</text>
</comment>
<keyword evidence="11" id="KW-1185">Reference proteome</keyword>